<feature type="domain" description="AAA+ ATPase" evidence="8">
    <location>
        <begin position="162"/>
        <end position="297"/>
    </location>
</feature>
<dbReference type="Proteomes" id="UP001642360">
    <property type="component" value="Unassembled WGS sequence"/>
</dbReference>
<keyword evidence="7" id="KW-0812">Transmembrane</keyword>
<evidence type="ECO:0000313" key="10">
    <source>
        <dbReference type="Proteomes" id="UP001642360"/>
    </source>
</evidence>
<dbReference type="SMART" id="SM00382">
    <property type="entry name" value="AAA"/>
    <property type="match status" value="1"/>
</dbReference>
<keyword evidence="10" id="KW-1185">Reference proteome</keyword>
<dbReference type="GO" id="GO:0005524">
    <property type="term" value="F:ATP binding"/>
    <property type="evidence" value="ECO:0007669"/>
    <property type="project" value="UniProtKB-KW"/>
</dbReference>
<evidence type="ECO:0000256" key="6">
    <source>
        <dbReference type="SAM" id="Coils"/>
    </source>
</evidence>
<gene>
    <name evidence="9" type="ORF">ILEXP_LOCUS20914</name>
</gene>
<dbReference type="InterPro" id="IPR057135">
    <property type="entry name" value="At4g27190-like_LRR"/>
</dbReference>
<keyword evidence="2" id="KW-0433">Leucine-rich repeat</keyword>
<evidence type="ECO:0000256" key="7">
    <source>
        <dbReference type="SAM" id="Phobius"/>
    </source>
</evidence>
<dbReference type="Pfam" id="PF00931">
    <property type="entry name" value="NB-ARC"/>
    <property type="match status" value="1"/>
</dbReference>
<dbReference type="PANTHER" id="PTHR33463:SF198">
    <property type="entry name" value="RPP4C3"/>
    <property type="match status" value="1"/>
</dbReference>
<keyword evidence="5" id="KW-0067">ATP-binding</keyword>
<dbReference type="InterPro" id="IPR050905">
    <property type="entry name" value="Plant_NBS-LRR"/>
</dbReference>
<proteinExistence type="inferred from homology"/>
<organism evidence="9 10">
    <name type="scientific">Ilex paraguariensis</name>
    <name type="common">yerba mate</name>
    <dbReference type="NCBI Taxonomy" id="185542"/>
    <lineage>
        <taxon>Eukaryota</taxon>
        <taxon>Viridiplantae</taxon>
        <taxon>Streptophyta</taxon>
        <taxon>Embryophyta</taxon>
        <taxon>Tracheophyta</taxon>
        <taxon>Spermatophyta</taxon>
        <taxon>Magnoliopsida</taxon>
        <taxon>eudicotyledons</taxon>
        <taxon>Gunneridae</taxon>
        <taxon>Pentapetalae</taxon>
        <taxon>asterids</taxon>
        <taxon>campanulids</taxon>
        <taxon>Aquifoliales</taxon>
        <taxon>Aquifoliaceae</taxon>
        <taxon>Ilex</taxon>
    </lineage>
</organism>
<dbReference type="InterPro" id="IPR036388">
    <property type="entry name" value="WH-like_DNA-bd_sf"/>
</dbReference>
<keyword evidence="5" id="KW-0547">Nucleotide-binding</keyword>
<evidence type="ECO:0000256" key="1">
    <source>
        <dbReference type="ARBA" id="ARBA00008894"/>
    </source>
</evidence>
<keyword evidence="6" id="KW-0175">Coiled coil</keyword>
<dbReference type="Pfam" id="PF23247">
    <property type="entry name" value="LRR_RPS2"/>
    <property type="match status" value="1"/>
</dbReference>
<dbReference type="FunFam" id="3.40.50.300:FF:001091">
    <property type="entry name" value="Probable disease resistance protein At1g61300"/>
    <property type="match status" value="1"/>
</dbReference>
<dbReference type="Gene3D" id="1.10.8.430">
    <property type="entry name" value="Helical domain of apoptotic protease-activating factors"/>
    <property type="match status" value="1"/>
</dbReference>
<dbReference type="Gene3D" id="1.10.10.10">
    <property type="entry name" value="Winged helix-like DNA-binding domain superfamily/Winged helix DNA-binding domain"/>
    <property type="match status" value="1"/>
</dbReference>
<evidence type="ECO:0000256" key="4">
    <source>
        <dbReference type="ARBA" id="ARBA00022821"/>
    </source>
</evidence>
<dbReference type="InterPro" id="IPR027417">
    <property type="entry name" value="P-loop_NTPase"/>
</dbReference>
<evidence type="ECO:0000256" key="2">
    <source>
        <dbReference type="ARBA" id="ARBA00022614"/>
    </source>
</evidence>
<dbReference type="SUPFAM" id="SSF52540">
    <property type="entry name" value="P-loop containing nucleoside triphosphate hydrolases"/>
    <property type="match status" value="1"/>
</dbReference>
<dbReference type="InterPro" id="IPR042197">
    <property type="entry name" value="Apaf_helical"/>
</dbReference>
<feature type="coiled-coil region" evidence="6">
    <location>
        <begin position="23"/>
        <end position="57"/>
    </location>
</feature>
<comment type="caution">
    <text evidence="9">The sequence shown here is derived from an EMBL/GenBank/DDBJ whole genome shotgun (WGS) entry which is preliminary data.</text>
</comment>
<keyword evidence="4" id="KW-0611">Plant defense</keyword>
<dbReference type="EMBL" id="CAUOFW020002281">
    <property type="protein sequence ID" value="CAK9152683.1"/>
    <property type="molecule type" value="Genomic_DNA"/>
</dbReference>
<dbReference type="Gene3D" id="3.40.50.300">
    <property type="entry name" value="P-loop containing nucleotide triphosphate hydrolases"/>
    <property type="match status" value="1"/>
</dbReference>
<dbReference type="PANTHER" id="PTHR33463">
    <property type="entry name" value="NB-ARC DOMAIN-CONTAINING PROTEIN-RELATED"/>
    <property type="match status" value="1"/>
</dbReference>
<comment type="similarity">
    <text evidence="1">Belongs to the disease resistance NB-LRR family.</text>
</comment>
<dbReference type="SUPFAM" id="SSF52058">
    <property type="entry name" value="L domain-like"/>
    <property type="match status" value="1"/>
</dbReference>
<dbReference type="PRINTS" id="PR00364">
    <property type="entry name" value="DISEASERSIST"/>
</dbReference>
<dbReference type="GO" id="GO:0006952">
    <property type="term" value="P:defense response"/>
    <property type="evidence" value="ECO:0007669"/>
    <property type="project" value="UniProtKB-KW"/>
</dbReference>
<keyword evidence="3" id="KW-0677">Repeat</keyword>
<keyword evidence="7" id="KW-1133">Transmembrane helix</keyword>
<evidence type="ECO:0000256" key="3">
    <source>
        <dbReference type="ARBA" id="ARBA00022737"/>
    </source>
</evidence>
<sequence length="1003" mass="113487">MDVAKLIVSVLGIIPIGEVFSYLKSYDNNIQDFGKEVGNLEARRHAVQQKIDDAERNGETILADVTHWRSTADTSLQEAKTFLEDEDRESKLCLSPFCLVPRYWRSRTAKEKIRVLTTLTGNGNFSTVSVREPPVGTEFKSREFESRKSIKQRIMAAVKNSNVNVVGICGMGGVGKTTMAKEILQWAKTEKLFDKVVMVVVSQSPELKKIQRAIAESIGLELKEETLSVRADRLRERLKKLKKFLIILDDLWEWLNPEELGIPCGRDHDGSKVILTSRNRDICTAMEAEVIAIDTLSENEAWSLFKEMAGHSVETPDLCPVAKLVANECKCLPLALVTVGRALKNKSKPVWDDALEQLRRSIPRAITEVQRDVYRPLELSYNHLQSPEGKSLFLHCCLFLEDFDIPLEDLVRYGMGLNIFGGIQVVKQARNRVCTLIERLKDRFLLLDSDFPMHVKMHDVIRDVAISIASEGKHVFMISHDVNLKKWPSREAFEDYTAISIITNEITELPGKCPRLELLRLVCNKCPLKVLDSFLAELSNLKVLDIDMQHNEILSMPSSLGLLKNLRTLHLKNCESLKDITLIGGIVNLEILSIVRSSIDVLPKEIGRLLNLRLLELRDCLYLSTIVPGVISGLVELEELYMGNLEKFRWEAEEEGKESSKAILKELESLSNFTNLEIILPELELVPTNLGFWSRLTTYTICIGHPNSVVRRNDYQKVMEVSLPTITPLPDWTILLIKNSECLHLDSDGSKSVVNELDREGFRHLKELKITACGTLEYLANTTDGRSPGIGIFPILNSLRLTFMDNLTEVCHGQLPAGSFKELDEVELYALPSLIHLWKGPSQNVFLSNLKLVSVEYCANLGNLFSRSAAKSLMQLQTLQIASCEKIQEVFSNKRRDENEPNKVIFPKLESLGLEDLRSLICFYENIDGIEFPLLTELGLSNLPMIKEFCPKSNHVATSLQPFFHQKVHTCLYTLNISVILFLSFFVFLFFWLWGGGSVLILT</sequence>
<accession>A0ABC8SC99</accession>
<dbReference type="Gene3D" id="3.80.10.10">
    <property type="entry name" value="Ribonuclease Inhibitor"/>
    <property type="match status" value="1"/>
</dbReference>
<dbReference type="InterPro" id="IPR003593">
    <property type="entry name" value="AAA+_ATPase"/>
</dbReference>
<evidence type="ECO:0000256" key="5">
    <source>
        <dbReference type="ARBA" id="ARBA00022840"/>
    </source>
</evidence>
<dbReference type="InterPro" id="IPR002182">
    <property type="entry name" value="NB-ARC"/>
</dbReference>
<evidence type="ECO:0000313" key="9">
    <source>
        <dbReference type="EMBL" id="CAK9152683.1"/>
    </source>
</evidence>
<evidence type="ECO:0000259" key="8">
    <source>
        <dbReference type="SMART" id="SM00382"/>
    </source>
</evidence>
<keyword evidence="7" id="KW-0472">Membrane</keyword>
<reference evidence="9 10" key="1">
    <citation type="submission" date="2024-02" db="EMBL/GenBank/DDBJ databases">
        <authorList>
            <person name="Vignale AGUSTIN F."/>
            <person name="Sosa J E."/>
            <person name="Modenutti C."/>
        </authorList>
    </citation>
    <scope>NUCLEOTIDE SEQUENCE [LARGE SCALE GENOMIC DNA]</scope>
</reference>
<dbReference type="InterPro" id="IPR032675">
    <property type="entry name" value="LRR_dom_sf"/>
</dbReference>
<protein>
    <recommendedName>
        <fullName evidence="8">AAA+ ATPase domain-containing protein</fullName>
    </recommendedName>
</protein>
<name>A0ABC8SC99_9AQUA</name>
<dbReference type="AlphaFoldDB" id="A0ABC8SC99"/>
<feature type="transmembrane region" description="Helical" evidence="7">
    <location>
        <begin position="972"/>
        <end position="994"/>
    </location>
</feature>